<accession>A0ABQ1UQG4</accession>
<keyword evidence="2" id="KW-1185">Reference proteome</keyword>
<dbReference type="Proteomes" id="UP000632273">
    <property type="component" value="Unassembled WGS sequence"/>
</dbReference>
<proteinExistence type="predicted"/>
<gene>
    <name evidence="1" type="ORF">GCM10011383_39640</name>
</gene>
<organism evidence="1 2">
    <name type="scientific">Hymenobacter cavernae</name>
    <dbReference type="NCBI Taxonomy" id="2044852"/>
    <lineage>
        <taxon>Bacteria</taxon>
        <taxon>Pseudomonadati</taxon>
        <taxon>Bacteroidota</taxon>
        <taxon>Cytophagia</taxon>
        <taxon>Cytophagales</taxon>
        <taxon>Hymenobacteraceae</taxon>
        <taxon>Hymenobacter</taxon>
    </lineage>
</organism>
<evidence type="ECO:0000313" key="1">
    <source>
        <dbReference type="EMBL" id="GGF24067.1"/>
    </source>
</evidence>
<reference evidence="2" key="1">
    <citation type="journal article" date="2019" name="Int. J. Syst. Evol. Microbiol.">
        <title>The Global Catalogue of Microorganisms (GCM) 10K type strain sequencing project: providing services to taxonomists for standard genome sequencing and annotation.</title>
        <authorList>
            <consortium name="The Broad Institute Genomics Platform"/>
            <consortium name="The Broad Institute Genome Sequencing Center for Infectious Disease"/>
            <person name="Wu L."/>
            <person name="Ma J."/>
        </authorList>
    </citation>
    <scope>NUCLEOTIDE SEQUENCE [LARGE SCALE GENOMIC DNA]</scope>
    <source>
        <strain evidence="2">CGMCC 1.15197</strain>
    </source>
</reference>
<sequence length="64" mass="7474">MTTPDLLAQAVLAFFRHSFVSYAYHTGQLDQLAKYLRGYAWQTLSITRGQSEQFTREVQRQPNH</sequence>
<dbReference type="RefSeq" id="WP_188815795.1">
    <property type="nucleotide sequence ID" value="NZ_BMHT01000008.1"/>
</dbReference>
<name>A0ABQ1UQG4_9BACT</name>
<comment type="caution">
    <text evidence="1">The sequence shown here is derived from an EMBL/GenBank/DDBJ whole genome shotgun (WGS) entry which is preliminary data.</text>
</comment>
<dbReference type="EMBL" id="BMHT01000008">
    <property type="protein sequence ID" value="GGF24067.1"/>
    <property type="molecule type" value="Genomic_DNA"/>
</dbReference>
<protein>
    <submittedName>
        <fullName evidence="1">Uncharacterized protein</fullName>
    </submittedName>
</protein>
<evidence type="ECO:0000313" key="2">
    <source>
        <dbReference type="Proteomes" id="UP000632273"/>
    </source>
</evidence>